<evidence type="ECO:0000256" key="8">
    <source>
        <dbReference type="RuleBase" id="RU363032"/>
    </source>
</evidence>
<feature type="transmembrane region" description="Helical" evidence="8">
    <location>
        <begin position="218"/>
        <end position="243"/>
    </location>
</feature>
<evidence type="ECO:0000259" key="9">
    <source>
        <dbReference type="PROSITE" id="PS50928"/>
    </source>
</evidence>
<dbReference type="PANTHER" id="PTHR42929:SF1">
    <property type="entry name" value="INNER MEMBRANE ABC TRANSPORTER PERMEASE PROTEIN YDCU-RELATED"/>
    <property type="match status" value="1"/>
</dbReference>
<keyword evidence="5 8" id="KW-0812">Transmembrane</keyword>
<organism evidence="10 11">
    <name type="scientific">Asticcacaulis biprosthecium C19</name>
    <dbReference type="NCBI Taxonomy" id="715226"/>
    <lineage>
        <taxon>Bacteria</taxon>
        <taxon>Pseudomonadati</taxon>
        <taxon>Pseudomonadota</taxon>
        <taxon>Alphaproteobacteria</taxon>
        <taxon>Caulobacterales</taxon>
        <taxon>Caulobacteraceae</taxon>
        <taxon>Asticcacaulis</taxon>
    </lineage>
</organism>
<dbReference type="InterPro" id="IPR035906">
    <property type="entry name" value="MetI-like_sf"/>
</dbReference>
<dbReference type="PANTHER" id="PTHR42929">
    <property type="entry name" value="INNER MEMBRANE ABC TRANSPORTER PERMEASE PROTEIN YDCU-RELATED-RELATED"/>
    <property type="match status" value="1"/>
</dbReference>
<keyword evidence="7 8" id="KW-0472">Membrane</keyword>
<evidence type="ECO:0000256" key="7">
    <source>
        <dbReference type="ARBA" id="ARBA00023136"/>
    </source>
</evidence>
<evidence type="ECO:0000256" key="3">
    <source>
        <dbReference type="ARBA" id="ARBA00022448"/>
    </source>
</evidence>
<dbReference type="GO" id="GO:0055085">
    <property type="term" value="P:transmembrane transport"/>
    <property type="evidence" value="ECO:0007669"/>
    <property type="project" value="InterPro"/>
</dbReference>
<dbReference type="Gene3D" id="1.10.3720.10">
    <property type="entry name" value="MetI-like"/>
    <property type="match status" value="1"/>
</dbReference>
<dbReference type="Proteomes" id="UP000006512">
    <property type="component" value="Unassembled WGS sequence"/>
</dbReference>
<sequence length="311" mass="34328">MEQSWRQAKGLFFTLLSAPLFWLVIFFVAPLSIVWLYSFGENQGLVDVAFTGTWSNYGKIFKGLRWLDFSDALYVNLFLKSFWFAGLTTFICLVLGFPVALAITFAPERWKPWLLLMVMLPFWTNLLVRTYALIAVLRTKGFVNMGLESVHNGINSVSGGALGAFDPLPLLNNNFAVVFGLVFVNLPFMILPLYSALDRLDRSLLEASLDLGAGHVRTMFNVVVPMAGAGIASGILITFIPALGSYLTPDMLGGPESQMIANVIESQFKRANNWPFGAALSFILVYLTFIAIALQGVFQARSQARSQGGRA</sequence>
<feature type="domain" description="ABC transmembrane type-1" evidence="9">
    <location>
        <begin position="78"/>
        <end position="295"/>
    </location>
</feature>
<keyword evidence="3 8" id="KW-0813">Transport</keyword>
<evidence type="ECO:0000313" key="11">
    <source>
        <dbReference type="Proteomes" id="UP000006512"/>
    </source>
</evidence>
<name>F4QU36_9CAUL</name>
<dbReference type="STRING" id="715226.ABI_46840"/>
<dbReference type="EMBL" id="GL883081">
    <property type="protein sequence ID" value="EGF89336.1"/>
    <property type="molecule type" value="Genomic_DNA"/>
</dbReference>
<accession>F4QU36</accession>
<dbReference type="OrthoDB" id="7915284at2"/>
<comment type="similarity">
    <text evidence="2">Belongs to the binding-protein-dependent transport system permease family. CysTW subfamily.</text>
</comment>
<evidence type="ECO:0000256" key="5">
    <source>
        <dbReference type="ARBA" id="ARBA00022692"/>
    </source>
</evidence>
<keyword evidence="4" id="KW-1003">Cell membrane</keyword>
<dbReference type="RefSeq" id="WP_006275458.1">
    <property type="nucleotide sequence ID" value="NZ_GL883081.1"/>
</dbReference>
<evidence type="ECO:0000256" key="2">
    <source>
        <dbReference type="ARBA" id="ARBA00007069"/>
    </source>
</evidence>
<feature type="transmembrane region" description="Helical" evidence="8">
    <location>
        <begin position="175"/>
        <end position="197"/>
    </location>
</feature>
<evidence type="ECO:0000256" key="4">
    <source>
        <dbReference type="ARBA" id="ARBA00022475"/>
    </source>
</evidence>
<dbReference type="GO" id="GO:0005886">
    <property type="term" value="C:plasma membrane"/>
    <property type="evidence" value="ECO:0007669"/>
    <property type="project" value="UniProtKB-SubCell"/>
</dbReference>
<dbReference type="InterPro" id="IPR000515">
    <property type="entry name" value="MetI-like"/>
</dbReference>
<evidence type="ECO:0000256" key="1">
    <source>
        <dbReference type="ARBA" id="ARBA00004651"/>
    </source>
</evidence>
<dbReference type="PROSITE" id="PS50928">
    <property type="entry name" value="ABC_TM1"/>
    <property type="match status" value="1"/>
</dbReference>
<dbReference type="HOGENOM" id="CLU_016047_18_3_5"/>
<gene>
    <name evidence="10" type="ORF">ABI_46840</name>
</gene>
<protein>
    <submittedName>
        <fullName evidence="10">Putrescine transport system permease protein potH</fullName>
    </submittedName>
</protein>
<dbReference type="SUPFAM" id="SSF161098">
    <property type="entry name" value="MetI-like"/>
    <property type="match status" value="1"/>
</dbReference>
<evidence type="ECO:0000313" key="10">
    <source>
        <dbReference type="EMBL" id="EGF89336.1"/>
    </source>
</evidence>
<proteinExistence type="inferred from homology"/>
<evidence type="ECO:0000256" key="6">
    <source>
        <dbReference type="ARBA" id="ARBA00022989"/>
    </source>
</evidence>
<feature type="transmembrane region" description="Helical" evidence="8">
    <location>
        <begin position="12"/>
        <end position="37"/>
    </location>
</feature>
<keyword evidence="11" id="KW-1185">Reference proteome</keyword>
<dbReference type="eggNOG" id="COG1176">
    <property type="taxonomic scope" value="Bacteria"/>
</dbReference>
<dbReference type="AlphaFoldDB" id="F4QU36"/>
<reference evidence="11" key="1">
    <citation type="submission" date="2011-03" db="EMBL/GenBank/DDBJ databases">
        <title>Draft genome sequence of Brevundimonas diminuta.</title>
        <authorList>
            <person name="Brown P.J.B."/>
            <person name="Buechlein A."/>
            <person name="Hemmerich C."/>
            <person name="Brun Y.V."/>
        </authorList>
    </citation>
    <scope>NUCLEOTIDE SEQUENCE [LARGE SCALE GENOMIC DNA]</scope>
    <source>
        <strain evidence="11">C19</strain>
    </source>
</reference>
<feature type="transmembrane region" description="Helical" evidence="8">
    <location>
        <begin position="113"/>
        <end position="137"/>
    </location>
</feature>
<feature type="transmembrane region" description="Helical" evidence="8">
    <location>
        <begin position="276"/>
        <end position="298"/>
    </location>
</feature>
<dbReference type="CDD" id="cd06261">
    <property type="entry name" value="TM_PBP2"/>
    <property type="match status" value="1"/>
</dbReference>
<dbReference type="Pfam" id="PF00528">
    <property type="entry name" value="BPD_transp_1"/>
    <property type="match status" value="1"/>
</dbReference>
<feature type="transmembrane region" description="Helical" evidence="8">
    <location>
        <begin position="82"/>
        <end position="106"/>
    </location>
</feature>
<keyword evidence="6 8" id="KW-1133">Transmembrane helix</keyword>
<comment type="subcellular location">
    <subcellularLocation>
        <location evidence="1 8">Cell membrane</location>
        <topology evidence="1 8">Multi-pass membrane protein</topology>
    </subcellularLocation>
</comment>